<keyword evidence="3" id="KW-0804">Transcription</keyword>
<dbReference type="SMART" id="SM00421">
    <property type="entry name" value="HTH_LUXR"/>
    <property type="match status" value="1"/>
</dbReference>
<evidence type="ECO:0000259" key="4">
    <source>
        <dbReference type="PROSITE" id="PS50043"/>
    </source>
</evidence>
<dbReference type="PANTHER" id="PTHR44688:SF16">
    <property type="entry name" value="DNA-BINDING TRANSCRIPTIONAL ACTIVATOR DEVR_DOSR"/>
    <property type="match status" value="1"/>
</dbReference>
<dbReference type="EMBL" id="OX336137">
    <property type="protein sequence ID" value="CAI2718913.1"/>
    <property type="molecule type" value="Genomic_DNA"/>
</dbReference>
<dbReference type="PRINTS" id="PR00038">
    <property type="entry name" value="HTHLUXR"/>
</dbReference>
<protein>
    <submittedName>
        <fullName evidence="5">HTH luxR-type domain-containing protein</fullName>
    </submittedName>
</protein>
<dbReference type="CDD" id="cd06170">
    <property type="entry name" value="LuxR_C_like"/>
    <property type="match status" value="1"/>
</dbReference>
<sequence length="378" mass="42096">MDDRTVPYLPEKDYQAIIDLIGCFHQCVTIEDLNAVLESRLLPLVNVEMLGFAWTNRDFSHSPRPVRGLIHGVGMGDHPLDKQCLVNVGSYHKTLIHVVGSTHRITTAVDVDYPREDFKKEIAEFVRDHPEYKDTQYARANASMALIDRPDLEIGLGLCRIAPNEALFTLREVRIMELLHPSLLRTAKTIALNTSIKTYRALIEVLSSAEGCCALVLESGRVLFNNAAFSAVVPVKTKELLPDALRCVVEQQISGRTPGAPPESSTPPMTFYSQAGNDYRVSLTDLHPEDGGEDRAWLLRLHPAVDPYTAIHLSLQQAGLTPREVEVAILVGDGLADGDIAQRRFISPSTLKNHLKHIYQKLDVHSRVQLIARLKPPQ</sequence>
<dbReference type="Pfam" id="PF00196">
    <property type="entry name" value="GerE"/>
    <property type="match status" value="1"/>
</dbReference>
<dbReference type="InterPro" id="IPR036388">
    <property type="entry name" value="WH-like_DNA-bd_sf"/>
</dbReference>
<evidence type="ECO:0000256" key="2">
    <source>
        <dbReference type="ARBA" id="ARBA00023125"/>
    </source>
</evidence>
<accession>A0ABN8VZY4</accession>
<keyword evidence="6" id="KW-1185">Reference proteome</keyword>
<keyword evidence="2" id="KW-0238">DNA-binding</keyword>
<dbReference type="InterPro" id="IPR016032">
    <property type="entry name" value="Sig_transdc_resp-reg_C-effctor"/>
</dbReference>
<dbReference type="InterPro" id="IPR000792">
    <property type="entry name" value="Tscrpt_reg_LuxR_C"/>
</dbReference>
<gene>
    <name evidence="5" type="ORF">NSPWAT_2057</name>
</gene>
<dbReference type="Proteomes" id="UP001157733">
    <property type="component" value="Chromosome"/>
</dbReference>
<keyword evidence="1" id="KW-0805">Transcription regulation</keyword>
<reference evidence="5 6" key="1">
    <citation type="submission" date="2022-09" db="EMBL/GenBank/DDBJ databases">
        <authorList>
            <person name="Kop L."/>
        </authorList>
    </citation>
    <scope>NUCLEOTIDE SEQUENCE [LARGE SCALE GENOMIC DNA]</scope>
    <source>
        <strain evidence="5 6">347</strain>
    </source>
</reference>
<proteinExistence type="predicted"/>
<dbReference type="PROSITE" id="PS50043">
    <property type="entry name" value="HTH_LUXR_2"/>
    <property type="match status" value="1"/>
</dbReference>
<evidence type="ECO:0000256" key="3">
    <source>
        <dbReference type="ARBA" id="ARBA00023163"/>
    </source>
</evidence>
<dbReference type="Gene3D" id="1.10.10.10">
    <property type="entry name" value="Winged helix-like DNA-binding domain superfamily/Winged helix DNA-binding domain"/>
    <property type="match status" value="1"/>
</dbReference>
<organism evidence="5 6">
    <name type="scientific">Nitrospina watsonii</name>
    <dbReference type="NCBI Taxonomy" id="1323948"/>
    <lineage>
        <taxon>Bacteria</taxon>
        <taxon>Pseudomonadati</taxon>
        <taxon>Nitrospinota/Tectimicrobiota group</taxon>
        <taxon>Nitrospinota</taxon>
        <taxon>Nitrospinia</taxon>
        <taxon>Nitrospinales</taxon>
        <taxon>Nitrospinaceae</taxon>
        <taxon>Nitrospina</taxon>
    </lineage>
</organism>
<name>A0ABN8VZY4_9BACT</name>
<dbReference type="RefSeq" id="WP_282011780.1">
    <property type="nucleotide sequence ID" value="NZ_OX336137.1"/>
</dbReference>
<evidence type="ECO:0000256" key="1">
    <source>
        <dbReference type="ARBA" id="ARBA00023015"/>
    </source>
</evidence>
<feature type="domain" description="HTH luxR-type" evidence="4">
    <location>
        <begin position="313"/>
        <end position="378"/>
    </location>
</feature>
<dbReference type="PANTHER" id="PTHR44688">
    <property type="entry name" value="DNA-BINDING TRANSCRIPTIONAL ACTIVATOR DEVR_DOSR"/>
    <property type="match status" value="1"/>
</dbReference>
<dbReference type="SUPFAM" id="SSF46894">
    <property type="entry name" value="C-terminal effector domain of the bipartite response regulators"/>
    <property type="match status" value="1"/>
</dbReference>
<evidence type="ECO:0000313" key="5">
    <source>
        <dbReference type="EMBL" id="CAI2718913.1"/>
    </source>
</evidence>
<evidence type="ECO:0000313" key="6">
    <source>
        <dbReference type="Proteomes" id="UP001157733"/>
    </source>
</evidence>